<proteinExistence type="predicted"/>
<dbReference type="InterPro" id="IPR023614">
    <property type="entry name" value="Porin_dom_sf"/>
</dbReference>
<protein>
    <recommendedName>
        <fullName evidence="4">Porin</fullName>
    </recommendedName>
</protein>
<accession>A0A7M2WU65</accession>
<dbReference type="Proteomes" id="UP000593765">
    <property type="component" value="Chromosome"/>
</dbReference>
<evidence type="ECO:0000256" key="1">
    <source>
        <dbReference type="SAM" id="SignalP"/>
    </source>
</evidence>
<organism evidence="2 3">
    <name type="scientific">Humisphaera borealis</name>
    <dbReference type="NCBI Taxonomy" id="2807512"/>
    <lineage>
        <taxon>Bacteria</taxon>
        <taxon>Pseudomonadati</taxon>
        <taxon>Planctomycetota</taxon>
        <taxon>Phycisphaerae</taxon>
        <taxon>Tepidisphaerales</taxon>
        <taxon>Tepidisphaeraceae</taxon>
        <taxon>Humisphaera</taxon>
    </lineage>
</organism>
<evidence type="ECO:0000313" key="3">
    <source>
        <dbReference type="Proteomes" id="UP000593765"/>
    </source>
</evidence>
<dbReference type="RefSeq" id="WP_206292085.1">
    <property type="nucleotide sequence ID" value="NZ_CP063458.1"/>
</dbReference>
<sequence length="443" mass="47842">MISSKRRSIPAIMAGALSLTGVAAFGQQTQPNQQELLDTVKALQAKVAQLEAKQEQAPVATYGADKAVADRTVADVLADANKRSQLMAEGGLTAGWLKGKPVIQSEDGKFTLHPYFQLQFRGVANYLDESPSTGDEDFDSGFEVRRLKFGLNGKYAEFDYRFLWVTNRAGGAVTLEDVEIGYKLNDTMRVYAGQFKDPVHHEELVSSTRQIAVDRSLVNELLGGGFLDRVQGVGLSYESGPLYATVVLHDGANSDNTNYQGSATQEWGGAGRVEYTVYGDKKQYADFSAMGNKGDMLVIGAGGDATGRSGDNVFSYTVDAQWENAAGLAIYGAALGQTIIGHGDEDNDSNFGAVAQVSYLLPDSKWEVFGRGGWIHNESNADNDDDLFELTGGVNYYFYSHNAKLTADVTVLPNGSPADSGLGYRDSGTEMQIVGRVQFQLAF</sequence>
<reference evidence="2 3" key="1">
    <citation type="submission" date="2020-10" db="EMBL/GenBank/DDBJ databases">
        <title>Wide distribution of Phycisphaera-like planctomycetes from WD2101 soil group in peatlands and genome analysis of the first cultivated representative.</title>
        <authorList>
            <person name="Dedysh S.N."/>
            <person name="Beletsky A.V."/>
            <person name="Ivanova A."/>
            <person name="Kulichevskaya I.S."/>
            <person name="Suzina N.E."/>
            <person name="Philippov D.A."/>
            <person name="Rakitin A.L."/>
            <person name="Mardanov A.V."/>
            <person name="Ravin N.V."/>
        </authorList>
    </citation>
    <scope>NUCLEOTIDE SEQUENCE [LARGE SCALE GENOMIC DNA]</scope>
    <source>
        <strain evidence="2 3">M1803</strain>
    </source>
</reference>
<evidence type="ECO:0008006" key="4">
    <source>
        <dbReference type="Google" id="ProtNLM"/>
    </source>
</evidence>
<dbReference type="SUPFAM" id="SSF56935">
    <property type="entry name" value="Porins"/>
    <property type="match status" value="1"/>
</dbReference>
<dbReference type="EMBL" id="CP063458">
    <property type="protein sequence ID" value="QOV89067.1"/>
    <property type="molecule type" value="Genomic_DNA"/>
</dbReference>
<dbReference type="InterPro" id="IPR010870">
    <property type="entry name" value="Porin_O/P"/>
</dbReference>
<dbReference type="Pfam" id="PF07396">
    <property type="entry name" value="Porin_O_P"/>
    <property type="match status" value="1"/>
</dbReference>
<keyword evidence="1" id="KW-0732">Signal</keyword>
<feature type="chain" id="PRO_5034835479" description="Porin" evidence="1">
    <location>
        <begin position="24"/>
        <end position="443"/>
    </location>
</feature>
<dbReference type="Gene3D" id="2.40.160.10">
    <property type="entry name" value="Porin"/>
    <property type="match status" value="1"/>
</dbReference>
<feature type="signal peptide" evidence="1">
    <location>
        <begin position="1"/>
        <end position="23"/>
    </location>
</feature>
<evidence type="ECO:0000313" key="2">
    <source>
        <dbReference type="EMBL" id="QOV89067.1"/>
    </source>
</evidence>
<dbReference type="KEGG" id="hbs:IPV69_23060"/>
<dbReference type="AlphaFoldDB" id="A0A7M2WU65"/>
<keyword evidence="3" id="KW-1185">Reference proteome</keyword>
<name>A0A7M2WU65_9BACT</name>
<gene>
    <name evidence="2" type="ORF">IPV69_23060</name>
</gene>